<feature type="chain" id="PRO_5002088160" evidence="1">
    <location>
        <begin position="20"/>
        <end position="159"/>
    </location>
</feature>
<gene>
    <name evidence="3" type="ORF">RM53_13570</name>
</gene>
<sequence length="159" mass="16837">MKRLILAAVIAASAPAAMAHEPAVAPASAQVVDKAAIPAIAVVDAFHDALGSGERDAVLALLTEDVMVLEEGGAERSREEYAGHHLPADMAYAAATETEIIRRAASVAGDIAWVLTEGRTSGTFNGRPVDRLTAETMILHRQAGGWRIRHIHWSSRAPT</sequence>
<reference evidence="3 4" key="1">
    <citation type="submission" date="2014-12" db="EMBL/GenBank/DDBJ databases">
        <title>Genome sequencing of Brevundimonas nasdae TPW30.</title>
        <authorList>
            <person name="Tan P.W."/>
            <person name="Chan K.-G."/>
        </authorList>
    </citation>
    <scope>NUCLEOTIDE SEQUENCE [LARGE SCALE GENOMIC DNA]</scope>
    <source>
        <strain evidence="3 4">TPW30</strain>
    </source>
</reference>
<dbReference type="SUPFAM" id="SSF54427">
    <property type="entry name" value="NTF2-like"/>
    <property type="match status" value="1"/>
</dbReference>
<evidence type="ECO:0000256" key="1">
    <source>
        <dbReference type="SAM" id="SignalP"/>
    </source>
</evidence>
<feature type="domain" description="DUF4440" evidence="2">
    <location>
        <begin position="41"/>
        <end position="148"/>
    </location>
</feature>
<dbReference type="Proteomes" id="UP000031166">
    <property type="component" value="Unassembled WGS sequence"/>
</dbReference>
<keyword evidence="3" id="KW-0418">Kinase</keyword>
<keyword evidence="3" id="KW-0808">Transferase</keyword>
<dbReference type="InterPro" id="IPR027843">
    <property type="entry name" value="DUF4440"/>
</dbReference>
<dbReference type="InterPro" id="IPR032710">
    <property type="entry name" value="NTF2-like_dom_sf"/>
</dbReference>
<name>A0A0B4CHS0_9CAUL</name>
<evidence type="ECO:0000313" key="3">
    <source>
        <dbReference type="EMBL" id="KIC56027.1"/>
    </source>
</evidence>
<evidence type="ECO:0000313" key="4">
    <source>
        <dbReference type="Proteomes" id="UP000031166"/>
    </source>
</evidence>
<accession>A0A0B4CHS0</accession>
<protein>
    <submittedName>
        <fullName evidence="3">Protein kinase</fullName>
    </submittedName>
</protein>
<feature type="signal peptide" evidence="1">
    <location>
        <begin position="1"/>
        <end position="19"/>
    </location>
</feature>
<dbReference type="RefSeq" id="WP_039247561.1">
    <property type="nucleotide sequence ID" value="NZ_JWSY01000025.1"/>
</dbReference>
<dbReference type="AlphaFoldDB" id="A0A0B4CHS0"/>
<dbReference type="EMBL" id="JWSY01000025">
    <property type="protein sequence ID" value="KIC56027.1"/>
    <property type="molecule type" value="Genomic_DNA"/>
</dbReference>
<dbReference type="Pfam" id="PF14534">
    <property type="entry name" value="DUF4440"/>
    <property type="match status" value="1"/>
</dbReference>
<dbReference type="STRING" id="172043.RM53_13570"/>
<dbReference type="Gene3D" id="3.10.450.50">
    <property type="match status" value="1"/>
</dbReference>
<dbReference type="GO" id="GO:0016301">
    <property type="term" value="F:kinase activity"/>
    <property type="evidence" value="ECO:0007669"/>
    <property type="project" value="UniProtKB-KW"/>
</dbReference>
<organism evidence="3 4">
    <name type="scientific">Brevundimonas nasdae</name>
    <dbReference type="NCBI Taxonomy" id="172043"/>
    <lineage>
        <taxon>Bacteria</taxon>
        <taxon>Pseudomonadati</taxon>
        <taxon>Pseudomonadota</taxon>
        <taxon>Alphaproteobacteria</taxon>
        <taxon>Caulobacterales</taxon>
        <taxon>Caulobacteraceae</taxon>
        <taxon>Brevundimonas</taxon>
    </lineage>
</organism>
<comment type="caution">
    <text evidence="3">The sequence shown here is derived from an EMBL/GenBank/DDBJ whole genome shotgun (WGS) entry which is preliminary data.</text>
</comment>
<evidence type="ECO:0000259" key="2">
    <source>
        <dbReference type="Pfam" id="PF14534"/>
    </source>
</evidence>
<proteinExistence type="predicted"/>
<keyword evidence="1" id="KW-0732">Signal</keyword>